<keyword evidence="1" id="KW-0812">Transmembrane</keyword>
<feature type="transmembrane region" description="Helical" evidence="1">
    <location>
        <begin position="12"/>
        <end position="33"/>
    </location>
</feature>
<evidence type="ECO:0000256" key="1">
    <source>
        <dbReference type="SAM" id="Phobius"/>
    </source>
</evidence>
<dbReference type="KEGG" id="pgz:C2E15_08545"/>
<organism evidence="2 3">
    <name type="scientific">Mixta gaviniae</name>
    <dbReference type="NCBI Taxonomy" id="665914"/>
    <lineage>
        <taxon>Bacteria</taxon>
        <taxon>Pseudomonadati</taxon>
        <taxon>Pseudomonadota</taxon>
        <taxon>Gammaproteobacteria</taxon>
        <taxon>Enterobacterales</taxon>
        <taxon>Erwiniaceae</taxon>
        <taxon>Mixta</taxon>
    </lineage>
</organism>
<keyword evidence="1" id="KW-1133">Transmembrane helix</keyword>
<gene>
    <name evidence="2" type="ORF">C2E15_08545</name>
</gene>
<proteinExistence type="predicted"/>
<keyword evidence="3" id="KW-1185">Reference proteome</keyword>
<reference evidence="2 3" key="1">
    <citation type="submission" date="2018-01" db="EMBL/GenBank/DDBJ databases">
        <title>Complete and assembled Genome of Pantoea gaviniae DSM22758T.</title>
        <authorList>
            <person name="Stevens M.J.A."/>
            <person name="Zurfluh K."/>
            <person name="Stephan R."/>
        </authorList>
    </citation>
    <scope>NUCLEOTIDE SEQUENCE [LARGE SCALE GENOMIC DNA]</scope>
    <source>
        <strain evidence="2 3">DSM 22758</strain>
    </source>
</reference>
<keyword evidence="1" id="KW-0472">Membrane</keyword>
<feature type="transmembrane region" description="Helical" evidence="1">
    <location>
        <begin position="39"/>
        <end position="57"/>
    </location>
</feature>
<accession>A0A2L0IEU1</accession>
<name>A0A2L0IEU1_9GAMM</name>
<dbReference type="AlphaFoldDB" id="A0A2L0IEU1"/>
<dbReference type="EMBL" id="CP026377">
    <property type="protein sequence ID" value="AUX93126.1"/>
    <property type="molecule type" value="Genomic_DNA"/>
</dbReference>
<dbReference type="Proteomes" id="UP000238365">
    <property type="component" value="Chromosome"/>
</dbReference>
<protein>
    <submittedName>
        <fullName evidence="2">Uncharacterized protein</fullName>
    </submittedName>
</protein>
<evidence type="ECO:0000313" key="3">
    <source>
        <dbReference type="Proteomes" id="UP000238365"/>
    </source>
</evidence>
<sequence length="67" mass="7669">MKTEIINAIRIFVGILFASSLLSGAGVMFNSWYSLPRDFSNFFVMIFCMLGVIVTIQKITDFIFHKK</sequence>
<evidence type="ECO:0000313" key="2">
    <source>
        <dbReference type="EMBL" id="AUX93126.1"/>
    </source>
</evidence>